<protein>
    <submittedName>
        <fullName evidence="4">Glycosyltransferase</fullName>
    </submittedName>
</protein>
<dbReference type="RefSeq" id="WP_249285386.1">
    <property type="nucleotide sequence ID" value="NZ_JACRSO010000003.1"/>
</dbReference>
<dbReference type="InterPro" id="IPR001296">
    <property type="entry name" value="Glyco_trans_1"/>
</dbReference>
<evidence type="ECO:0000313" key="4">
    <source>
        <dbReference type="EMBL" id="MBC8529563.1"/>
    </source>
</evidence>
<sequence>MLTKQYPFGAGESFIENEINFLARGFQMVYLFPTEVARGEEQTREVPANVKVAPIFSGNDGGSWRRHMRYGLKALPHIADAQLRKEYKNCTGVKQAAAAMYVEGVSRFIYQQIIQYIDKLSLAEYRAITVYSYWLIDIARVGFMVKNHILALAPHATVRAISRGHRYDLYAYRNALGYLPFQGEIIEKLDGVYPCSEDGTQYLKGIYKHQADKVRTAYLGTQDHGLGSWEGERACWRMVTCSSLVAIKQVALVAQALAKLEQKGLSGIVWECFGDGPLREEIERYVKDNVHQNSVIFHGAVPNKKVMAFYKQNVVQVFINTSQSEGLPVSIMEAQSFGIPVLATKVGGVGEIIIDGENGYLMPAKIGADEVAQYIERLYRLNEEAYRAMRTRAREIWLEKFNMEKNYPDFVEEIS</sequence>
<accession>A0A926HMW2</accession>
<dbReference type="Proteomes" id="UP000654279">
    <property type="component" value="Unassembled WGS sequence"/>
</dbReference>
<evidence type="ECO:0000313" key="5">
    <source>
        <dbReference type="Proteomes" id="UP000654279"/>
    </source>
</evidence>
<dbReference type="EMBL" id="JACRSO010000003">
    <property type="protein sequence ID" value="MBC8529563.1"/>
    <property type="molecule type" value="Genomic_DNA"/>
</dbReference>
<dbReference type="GO" id="GO:0016757">
    <property type="term" value="F:glycosyltransferase activity"/>
    <property type="evidence" value="ECO:0007669"/>
    <property type="project" value="UniProtKB-KW"/>
</dbReference>
<feature type="domain" description="Glycosyl transferase family 1" evidence="3">
    <location>
        <begin position="241"/>
        <end position="395"/>
    </location>
</feature>
<keyword evidence="5" id="KW-1185">Reference proteome</keyword>
<dbReference type="Gene3D" id="3.40.50.2000">
    <property type="entry name" value="Glycogen Phosphorylase B"/>
    <property type="match status" value="2"/>
</dbReference>
<dbReference type="PANTHER" id="PTHR12526:SF629">
    <property type="entry name" value="TEICHURONIC ACID BIOSYNTHESIS GLYCOSYLTRANSFERASE TUAH-RELATED"/>
    <property type="match status" value="1"/>
</dbReference>
<dbReference type="PANTHER" id="PTHR12526">
    <property type="entry name" value="GLYCOSYLTRANSFERASE"/>
    <property type="match status" value="1"/>
</dbReference>
<evidence type="ECO:0000256" key="2">
    <source>
        <dbReference type="ARBA" id="ARBA00022679"/>
    </source>
</evidence>
<dbReference type="SUPFAM" id="SSF53756">
    <property type="entry name" value="UDP-Glycosyltransferase/glycogen phosphorylase"/>
    <property type="match status" value="1"/>
</dbReference>
<keyword evidence="2" id="KW-0808">Transferase</keyword>
<evidence type="ECO:0000256" key="1">
    <source>
        <dbReference type="ARBA" id="ARBA00022676"/>
    </source>
</evidence>
<keyword evidence="1" id="KW-0328">Glycosyltransferase</keyword>
<gene>
    <name evidence="4" type="ORF">H8699_09010</name>
</gene>
<name>A0A926HMW2_9FIRM</name>
<evidence type="ECO:0000259" key="3">
    <source>
        <dbReference type="Pfam" id="PF00534"/>
    </source>
</evidence>
<comment type="caution">
    <text evidence="4">The sequence shown here is derived from an EMBL/GenBank/DDBJ whole genome shotgun (WGS) entry which is preliminary data.</text>
</comment>
<reference evidence="4" key="1">
    <citation type="submission" date="2020-08" db="EMBL/GenBank/DDBJ databases">
        <title>Genome public.</title>
        <authorList>
            <person name="Liu C."/>
            <person name="Sun Q."/>
        </authorList>
    </citation>
    <scope>NUCLEOTIDE SEQUENCE</scope>
    <source>
        <strain evidence="4">NSJ-44</strain>
    </source>
</reference>
<dbReference type="AlphaFoldDB" id="A0A926HMW2"/>
<proteinExistence type="predicted"/>
<dbReference type="Pfam" id="PF00534">
    <property type="entry name" value="Glycos_transf_1"/>
    <property type="match status" value="1"/>
</dbReference>
<organism evidence="4 5">
    <name type="scientific">Luoshenia tenuis</name>
    <dbReference type="NCBI Taxonomy" id="2763654"/>
    <lineage>
        <taxon>Bacteria</taxon>
        <taxon>Bacillati</taxon>
        <taxon>Bacillota</taxon>
        <taxon>Clostridia</taxon>
        <taxon>Christensenellales</taxon>
        <taxon>Christensenellaceae</taxon>
        <taxon>Luoshenia</taxon>
    </lineage>
</organism>